<dbReference type="AlphaFoldDB" id="A0A0C9Q807"/>
<accession>A0A0C9Q807</accession>
<dbReference type="EMBL" id="BAYM01000038">
    <property type="protein sequence ID" value="GAN36012.1"/>
    <property type="molecule type" value="Genomic_DNA"/>
</dbReference>
<dbReference type="PANTHER" id="PTHR43162:SF1">
    <property type="entry name" value="PRESTALK A DIFFERENTIATION PROTEIN A"/>
    <property type="match status" value="1"/>
</dbReference>
<protein>
    <submittedName>
        <fullName evidence="2">Nucleoside-diphosphate-sugar epimerase</fullName>
    </submittedName>
</protein>
<dbReference type="RefSeq" id="WP_045625168.1">
    <property type="nucleotide sequence ID" value="NZ_BAYM01000038.1"/>
</dbReference>
<dbReference type="InterPro" id="IPR051604">
    <property type="entry name" value="Ergot_Alk_Oxidoreductase"/>
</dbReference>
<dbReference type="InterPro" id="IPR036291">
    <property type="entry name" value="NAD(P)-bd_dom_sf"/>
</dbReference>
<feature type="domain" description="NmrA-like" evidence="1">
    <location>
        <begin position="4"/>
        <end position="252"/>
    </location>
</feature>
<evidence type="ECO:0000313" key="3">
    <source>
        <dbReference type="Proteomes" id="UP000032552"/>
    </source>
</evidence>
<gene>
    <name evidence="2" type="ORF">LC0644_0601</name>
</gene>
<dbReference type="InterPro" id="IPR008030">
    <property type="entry name" value="NmrA-like"/>
</dbReference>
<comment type="caution">
    <text evidence="2">The sequence shown here is derived from an EMBL/GenBank/DDBJ whole genome shotgun (WGS) entry which is preliminary data.</text>
</comment>
<dbReference type="Gene3D" id="3.90.25.10">
    <property type="entry name" value="UDP-galactose 4-epimerase, domain 1"/>
    <property type="match status" value="1"/>
</dbReference>
<dbReference type="Proteomes" id="UP000032552">
    <property type="component" value="Unassembled WGS sequence"/>
</dbReference>
<dbReference type="PANTHER" id="PTHR43162">
    <property type="match status" value="1"/>
</dbReference>
<evidence type="ECO:0000313" key="2">
    <source>
        <dbReference type="EMBL" id="GAN36012.1"/>
    </source>
</evidence>
<reference evidence="3" key="1">
    <citation type="submission" date="2014-05" db="EMBL/GenBank/DDBJ databases">
        <title>Whole genome sequencing of Lactobacillus casei NRIC0644.</title>
        <authorList>
            <person name="Atarashi H."/>
            <person name="Yoshida Y."/>
            <person name="Fujimura S."/>
            <person name="Tanaka N."/>
            <person name="Shiwa Y."/>
            <person name="Yoshikawa H."/>
            <person name="Okada S."/>
            <person name="Nakagawa J."/>
        </authorList>
    </citation>
    <scope>NUCLEOTIDE SEQUENCE [LARGE SCALE GENOMIC DNA]</scope>
    <source>
        <strain evidence="3">NRIC0644</strain>
    </source>
</reference>
<name>A0A0C9Q807_LACPA</name>
<organism evidence="2 3">
    <name type="scientific">Lacticaseibacillus paracasei NRIC 0644</name>
    <dbReference type="NCBI Taxonomy" id="1435038"/>
    <lineage>
        <taxon>Bacteria</taxon>
        <taxon>Bacillati</taxon>
        <taxon>Bacillota</taxon>
        <taxon>Bacilli</taxon>
        <taxon>Lactobacillales</taxon>
        <taxon>Lactobacillaceae</taxon>
        <taxon>Lacticaseibacillus</taxon>
    </lineage>
</organism>
<dbReference type="Pfam" id="PF05368">
    <property type="entry name" value="NmrA"/>
    <property type="match status" value="1"/>
</dbReference>
<sequence>MTNLLVIGATGNIGQPLIRDLQDDPDVHLFAGVHNSEHAKQALNGMKVQVRRFDFLDPATFEQALADIDKVFFVRPPQLAKPKADMYPFLDALVARHVKQVVFVSLLGVAHNPMTPHHQIEKRIVELGLPYTFIRPSFFMQNLNTTHQADIVGHRDLFVPAGHARTSFIDTRDIGATAAVVLRDPAYIGQKLDITGAQALTYADAAQIMTMELGVPITYSKPSLWRFRKVMLQRGLPKNYVNVMVMLYLITQLGNAKTVTTTLPNVLGRPAISFEQYVHDYRAEFLPKPLS</sequence>
<dbReference type="CDD" id="cd05269">
    <property type="entry name" value="TMR_SDR_a"/>
    <property type="match status" value="1"/>
</dbReference>
<proteinExistence type="predicted"/>
<evidence type="ECO:0000259" key="1">
    <source>
        <dbReference type="Pfam" id="PF05368"/>
    </source>
</evidence>
<dbReference type="SUPFAM" id="SSF51735">
    <property type="entry name" value="NAD(P)-binding Rossmann-fold domains"/>
    <property type="match status" value="1"/>
</dbReference>
<dbReference type="Gene3D" id="3.40.50.720">
    <property type="entry name" value="NAD(P)-binding Rossmann-like Domain"/>
    <property type="match status" value="1"/>
</dbReference>